<dbReference type="KEGG" id="pgri:PgNI_05235"/>
<feature type="compositionally biased region" description="Basic and acidic residues" evidence="1">
    <location>
        <begin position="132"/>
        <end position="147"/>
    </location>
</feature>
<protein>
    <submittedName>
        <fullName evidence="3">Uncharacterized protein</fullName>
    </submittedName>
</protein>
<reference evidence="3" key="3">
    <citation type="submission" date="2025-08" db="UniProtKB">
        <authorList>
            <consortium name="RefSeq"/>
        </authorList>
    </citation>
    <scope>IDENTIFICATION</scope>
    <source>
        <strain evidence="3">NI907</strain>
    </source>
</reference>
<dbReference type="AlphaFoldDB" id="A0A6P8B5A8"/>
<reference evidence="2 3" key="1">
    <citation type="journal article" date="2019" name="Mol. Biol. Evol.">
        <title>Blast fungal genomes show frequent chromosomal changes, gene gains and losses, and effector gene turnover.</title>
        <authorList>
            <person name="Gomez Luciano L.B."/>
            <person name="Jason Tsai I."/>
            <person name="Chuma I."/>
            <person name="Tosa Y."/>
            <person name="Chen Y.H."/>
            <person name="Li J.Y."/>
            <person name="Li M.Y."/>
            <person name="Jade Lu M.Y."/>
            <person name="Nakayashiki H."/>
            <person name="Li W.H."/>
        </authorList>
    </citation>
    <scope>NUCLEOTIDE SEQUENCE [LARGE SCALE GENOMIC DNA]</scope>
    <source>
        <strain evidence="2 3">NI907</strain>
    </source>
</reference>
<keyword evidence="2" id="KW-1185">Reference proteome</keyword>
<dbReference type="Proteomes" id="UP000515153">
    <property type="component" value="Chromosome I"/>
</dbReference>
<proteinExistence type="predicted"/>
<evidence type="ECO:0000256" key="1">
    <source>
        <dbReference type="SAM" id="MobiDB-lite"/>
    </source>
</evidence>
<evidence type="ECO:0000313" key="3">
    <source>
        <dbReference type="RefSeq" id="XP_030982343.1"/>
    </source>
</evidence>
<dbReference type="GeneID" id="41960178"/>
<name>A0A6P8B5A8_PYRGI</name>
<gene>
    <name evidence="3" type="ORF">PgNI_05235</name>
</gene>
<evidence type="ECO:0000313" key="2">
    <source>
        <dbReference type="Proteomes" id="UP000515153"/>
    </source>
</evidence>
<organism evidence="2 3">
    <name type="scientific">Pyricularia grisea</name>
    <name type="common">Crabgrass-specific blast fungus</name>
    <name type="synonym">Magnaporthe grisea</name>
    <dbReference type="NCBI Taxonomy" id="148305"/>
    <lineage>
        <taxon>Eukaryota</taxon>
        <taxon>Fungi</taxon>
        <taxon>Dikarya</taxon>
        <taxon>Ascomycota</taxon>
        <taxon>Pezizomycotina</taxon>
        <taxon>Sordariomycetes</taxon>
        <taxon>Sordariomycetidae</taxon>
        <taxon>Magnaporthales</taxon>
        <taxon>Pyriculariaceae</taxon>
        <taxon>Pyricularia</taxon>
    </lineage>
</organism>
<feature type="compositionally biased region" description="Low complexity" evidence="1">
    <location>
        <begin position="160"/>
        <end position="172"/>
    </location>
</feature>
<dbReference type="RefSeq" id="XP_030982343.1">
    <property type="nucleotide sequence ID" value="XM_031125269.1"/>
</dbReference>
<accession>A0A6P8B5A8</accession>
<feature type="region of interest" description="Disordered" evidence="1">
    <location>
        <begin position="1"/>
        <end position="20"/>
    </location>
</feature>
<reference evidence="3" key="2">
    <citation type="submission" date="2019-10" db="EMBL/GenBank/DDBJ databases">
        <authorList>
            <consortium name="NCBI Genome Project"/>
        </authorList>
    </citation>
    <scope>NUCLEOTIDE SEQUENCE</scope>
    <source>
        <strain evidence="3">NI907</strain>
    </source>
</reference>
<feature type="region of interest" description="Disordered" evidence="1">
    <location>
        <begin position="132"/>
        <end position="210"/>
    </location>
</feature>
<sequence length="232" mass="25794">MAPSPPPDTRAPSADTDQGGLPWAQVAQTQINSYVTHKQQELSGMIKEEEIKTETELHMHVKACLDAINYLGPSTEVGKNFKARILEHFPDDEDLGHLVYRKVMQGVKGRSPHWDMIGSKLREIVDILKSGRDDSRGESQHESRLEASSKSAGELPTPVSPSFSAQFKSSSSGRKRPPPSERSSYATSTIATECQKKGRLPGSESFKHQRKSKINITNWYSLIYPGFSNKAR</sequence>